<evidence type="ECO:0008006" key="3">
    <source>
        <dbReference type="Google" id="ProtNLM"/>
    </source>
</evidence>
<comment type="caution">
    <text evidence="1">The sequence shown here is derived from an EMBL/GenBank/DDBJ whole genome shotgun (WGS) entry which is preliminary data.</text>
</comment>
<dbReference type="EMBL" id="JAJVCN010000001">
    <property type="protein sequence ID" value="MCE7004798.1"/>
    <property type="molecule type" value="Genomic_DNA"/>
</dbReference>
<organism evidence="1 2">
    <name type="scientific">Kibdelosporangium philippinense</name>
    <dbReference type="NCBI Taxonomy" id="211113"/>
    <lineage>
        <taxon>Bacteria</taxon>
        <taxon>Bacillati</taxon>
        <taxon>Actinomycetota</taxon>
        <taxon>Actinomycetes</taxon>
        <taxon>Pseudonocardiales</taxon>
        <taxon>Pseudonocardiaceae</taxon>
        <taxon>Kibdelosporangium</taxon>
    </lineage>
</organism>
<gene>
    <name evidence="1" type="ORF">LWC34_18495</name>
</gene>
<evidence type="ECO:0000313" key="2">
    <source>
        <dbReference type="Proteomes" id="UP001521150"/>
    </source>
</evidence>
<accession>A0ABS8ZCP6</accession>
<dbReference type="RefSeq" id="WP_233726277.1">
    <property type="nucleotide sequence ID" value="NZ_JAJVCN010000001.1"/>
</dbReference>
<dbReference type="Proteomes" id="UP001521150">
    <property type="component" value="Unassembled WGS sequence"/>
</dbReference>
<evidence type="ECO:0000313" key="1">
    <source>
        <dbReference type="EMBL" id="MCE7004798.1"/>
    </source>
</evidence>
<proteinExistence type="predicted"/>
<name>A0ABS8ZCP6_9PSEU</name>
<sequence>MSGNAKILSAPLLFAVLQATFSDVHPFCDHLLQGDRPAMDKGKPGWVGRKACARHVLVYTAGQLGAATLVTKALGLRTSWRGLLAGTAVNAVTHYVIDRREPLKSLMRSKVFSKGNYLDHCTVQRRPGVVDQAGPGTALMECDQAVHRLVSVLASLTTALVVTRGARGWSDR</sequence>
<reference evidence="1 2" key="1">
    <citation type="submission" date="2021-12" db="EMBL/GenBank/DDBJ databases">
        <title>Genome sequence of Kibdelosporangium philippinense ATCC 49844.</title>
        <authorList>
            <person name="Fedorov E.A."/>
            <person name="Omeragic M."/>
            <person name="Shalygina K.F."/>
            <person name="Maclea K.S."/>
        </authorList>
    </citation>
    <scope>NUCLEOTIDE SEQUENCE [LARGE SCALE GENOMIC DNA]</scope>
    <source>
        <strain evidence="1 2">ATCC 49844</strain>
    </source>
</reference>
<protein>
    <recommendedName>
        <fullName evidence="3">DUF3307 domain-containing protein</fullName>
    </recommendedName>
</protein>
<keyword evidence="2" id="KW-1185">Reference proteome</keyword>